<dbReference type="Proteomes" id="UP001432075">
    <property type="component" value="Chromosome"/>
</dbReference>
<proteinExistence type="predicted"/>
<dbReference type="GeneID" id="91407741"/>
<organism evidence="2 3">
    <name type="scientific">Streptomyces goshikiensis</name>
    <dbReference type="NCBI Taxonomy" id="1942"/>
    <lineage>
        <taxon>Bacteria</taxon>
        <taxon>Bacillati</taxon>
        <taxon>Actinomycetota</taxon>
        <taxon>Actinomycetes</taxon>
        <taxon>Kitasatosporales</taxon>
        <taxon>Streptomycetaceae</taxon>
        <taxon>Streptomyces</taxon>
    </lineage>
</organism>
<keyword evidence="1" id="KW-0472">Membrane</keyword>
<dbReference type="EMBL" id="CP108057">
    <property type="protein sequence ID" value="WUO50224.1"/>
    <property type="molecule type" value="Genomic_DNA"/>
</dbReference>
<name>A0ABZ1RUN3_9ACTN</name>
<gene>
    <name evidence="2" type="ORF">OHU17_32740</name>
</gene>
<protein>
    <submittedName>
        <fullName evidence="2">Uncharacterized protein</fullName>
    </submittedName>
</protein>
<feature type="transmembrane region" description="Helical" evidence="1">
    <location>
        <begin position="124"/>
        <end position="147"/>
    </location>
</feature>
<reference evidence="2" key="1">
    <citation type="submission" date="2022-10" db="EMBL/GenBank/DDBJ databases">
        <title>The complete genomes of actinobacterial strains from the NBC collection.</title>
        <authorList>
            <person name="Joergensen T.S."/>
            <person name="Alvarez Arevalo M."/>
            <person name="Sterndorff E.B."/>
            <person name="Faurdal D."/>
            <person name="Vuksanovic O."/>
            <person name="Mourched A.-S."/>
            <person name="Charusanti P."/>
            <person name="Shaw S."/>
            <person name="Blin K."/>
            <person name="Weber T."/>
        </authorList>
    </citation>
    <scope>NUCLEOTIDE SEQUENCE</scope>
    <source>
        <strain evidence="2">NBC_00283</strain>
    </source>
</reference>
<accession>A0ABZ1RUN3</accession>
<keyword evidence="1" id="KW-0812">Transmembrane</keyword>
<dbReference type="RefSeq" id="WP_037792557.1">
    <property type="nucleotide sequence ID" value="NZ_CP108057.1"/>
</dbReference>
<keyword evidence="3" id="KW-1185">Reference proteome</keyword>
<sequence length="155" mass="16277">MSKLFYTGVGVDVAFQEKRAWIMGVVAILGYAVYLAVVLARSGGGVPLAEVAYIAPLLWTVGGAIAVSIALNIAVAIASPGEADAKDQRDKEIARLGDYTGQSFLVIAAVAALALAMAEADYFWISNAIYLGFVLSAVLGSAVKLAAYRRGFQSW</sequence>
<evidence type="ECO:0000313" key="2">
    <source>
        <dbReference type="EMBL" id="WUO50224.1"/>
    </source>
</evidence>
<feature type="transmembrane region" description="Helical" evidence="1">
    <location>
        <begin position="20"/>
        <end position="40"/>
    </location>
</feature>
<keyword evidence="1" id="KW-1133">Transmembrane helix</keyword>
<feature type="transmembrane region" description="Helical" evidence="1">
    <location>
        <begin position="99"/>
        <end position="118"/>
    </location>
</feature>
<evidence type="ECO:0000313" key="3">
    <source>
        <dbReference type="Proteomes" id="UP001432075"/>
    </source>
</evidence>
<feature type="transmembrane region" description="Helical" evidence="1">
    <location>
        <begin position="52"/>
        <end position="78"/>
    </location>
</feature>
<evidence type="ECO:0000256" key="1">
    <source>
        <dbReference type="SAM" id="Phobius"/>
    </source>
</evidence>